<dbReference type="Gene3D" id="2.60.40.10">
    <property type="entry name" value="Immunoglobulins"/>
    <property type="match status" value="1"/>
</dbReference>
<dbReference type="Pfam" id="PF17963">
    <property type="entry name" value="Big_9"/>
    <property type="match status" value="1"/>
</dbReference>
<evidence type="ECO:0000313" key="3">
    <source>
        <dbReference type="Proteomes" id="UP001379235"/>
    </source>
</evidence>
<organism evidence="2 3">
    <name type="scientific">Novosphingobium aquae</name>
    <dbReference type="NCBI Taxonomy" id="3133435"/>
    <lineage>
        <taxon>Bacteria</taxon>
        <taxon>Pseudomonadati</taxon>
        <taxon>Pseudomonadota</taxon>
        <taxon>Alphaproteobacteria</taxon>
        <taxon>Sphingomonadales</taxon>
        <taxon>Sphingomonadaceae</taxon>
        <taxon>Novosphingobium</taxon>
    </lineage>
</organism>
<protein>
    <submittedName>
        <fullName evidence="2">Tandem-95 repeat protein</fullName>
    </submittedName>
</protein>
<proteinExistence type="predicted"/>
<gene>
    <name evidence="2" type="ORF">WG900_09490</name>
</gene>
<dbReference type="Gene3D" id="2.60.40.2810">
    <property type="match status" value="1"/>
</dbReference>
<dbReference type="NCBIfam" id="NF012211">
    <property type="entry name" value="tand_rpt_95"/>
    <property type="match status" value="2"/>
</dbReference>
<dbReference type="EMBL" id="JBBHJY010000004">
    <property type="protein sequence ID" value="MEJ6010151.1"/>
    <property type="molecule type" value="Genomic_DNA"/>
</dbReference>
<evidence type="ECO:0000259" key="1">
    <source>
        <dbReference type="SMART" id="SM00736"/>
    </source>
</evidence>
<dbReference type="InterPro" id="IPR006644">
    <property type="entry name" value="Cadg"/>
</dbReference>
<dbReference type="Proteomes" id="UP001379235">
    <property type="component" value="Unassembled WGS sequence"/>
</dbReference>
<dbReference type="InterPro" id="IPR013783">
    <property type="entry name" value="Ig-like_fold"/>
</dbReference>
<dbReference type="SUPFAM" id="SSF49313">
    <property type="entry name" value="Cadherin-like"/>
    <property type="match status" value="1"/>
</dbReference>
<sequence>MLINKLTSLFDEVSWNTDSAFRSSIYKIDATFVSRGSLSGSDTKDYFEITPSIGDYQLVVTTEGLNINSVFNSSITVKITNSFGEVLLSEDLLGPDIFTDSITFHSNTAATPYYVEISSFVSVNYRATLNVIAPTNSAPIVSNPIPDQSSLEDSPWTFQFASNTFFDANGDALFYAASQSNGGALPSWLTFNGATRTFSGTPPPNTNGFIDLTIFATDGIASTTDTFRLTVQAVNDAPVAITDNIGAFRNIPIAISVLLNDADVDNDSIAVTVASNPAHGAAVANPNGTITYTPSNGYVGLDSFAYSVSDGHGGTATATVNVQVTTIPDGAGLRLVAANAFAASLGGNGTVIGTNAFQDITVPNLPASLSFDGSFSRGGDVVRLPGNAASYSIMTSGSFAVLTDGDTRVSIPIGTAGMAIVFADGPRTLLYDVSLGSPRLGNESFGSTSLSVTAPPDGSTIPTGVDSDASGRLIFVTANDATFGGKATVLGTNGAEHITLTGGAISLDGSFSRGGDVLTLGGSPSSYSAYISGSFLVLNSSVSSATIPIGTAGMLLDFPGADDRMLRFDVQSGSVKIGTQTITSTSLGAAETLDGLQSSAAVSSHLVGLDHFAFG</sequence>
<dbReference type="RefSeq" id="WP_339966635.1">
    <property type="nucleotide sequence ID" value="NZ_JBBHJY010000004.1"/>
</dbReference>
<dbReference type="InterPro" id="IPR015919">
    <property type="entry name" value="Cadherin-like_sf"/>
</dbReference>
<accession>A0ABU8S8A8</accession>
<comment type="caution">
    <text evidence="2">The sequence shown here is derived from an EMBL/GenBank/DDBJ whole genome shotgun (WGS) entry which is preliminary data.</text>
</comment>
<evidence type="ECO:0000313" key="2">
    <source>
        <dbReference type="EMBL" id="MEJ6010151.1"/>
    </source>
</evidence>
<name>A0ABU8S8A8_9SPHN</name>
<dbReference type="Pfam" id="PF05345">
    <property type="entry name" value="He_PIG"/>
    <property type="match status" value="1"/>
</dbReference>
<keyword evidence="3" id="KW-1185">Reference proteome</keyword>
<reference evidence="2 3" key="1">
    <citation type="submission" date="2024-03" db="EMBL/GenBank/DDBJ databases">
        <authorList>
            <person name="Jo J.-H."/>
        </authorList>
    </citation>
    <scope>NUCLEOTIDE SEQUENCE [LARGE SCALE GENOMIC DNA]</scope>
    <source>
        <strain evidence="2 3">AS3R-12</strain>
    </source>
</reference>
<dbReference type="SMART" id="SM00736">
    <property type="entry name" value="CADG"/>
    <property type="match status" value="1"/>
</dbReference>
<feature type="domain" description="Dystroglycan-type cadherin-like" evidence="1">
    <location>
        <begin position="140"/>
        <end position="238"/>
    </location>
</feature>